<protein>
    <submittedName>
        <fullName evidence="1">Uncharacterized protein</fullName>
    </submittedName>
</protein>
<organism evidence="1 2">
    <name type="scientific">Clostridium acetobutylicum (strain ATCC 824 / DSM 792 / JCM 1419 / IAM 19013 / LMG 5710 / NBRC 13948 / NRRL B-527 / VKM B-1787 / 2291 / W)</name>
    <dbReference type="NCBI Taxonomy" id="272562"/>
    <lineage>
        <taxon>Bacteria</taxon>
        <taxon>Bacillati</taxon>
        <taxon>Bacillota</taxon>
        <taxon>Clostridia</taxon>
        <taxon>Eubacteriales</taxon>
        <taxon>Clostridiaceae</taxon>
        <taxon>Clostridium</taxon>
    </lineage>
</organism>
<dbReference type="EMBL" id="AE001437">
    <property type="protein sequence ID" value="AAK78468.1"/>
    <property type="molecule type" value="Genomic_DNA"/>
</dbReference>
<dbReference type="HOGENOM" id="CLU_165562_0_0_9"/>
<dbReference type="eggNOG" id="ENOG5033XWH">
    <property type="taxonomic scope" value="Bacteria"/>
</dbReference>
<evidence type="ECO:0000313" key="1">
    <source>
        <dbReference type="EMBL" id="AAK78468.1"/>
    </source>
</evidence>
<dbReference type="PATRIC" id="fig|272562.8.peg.687"/>
<dbReference type="AlphaFoldDB" id="Q97LR6"/>
<name>Q97LR6_CLOAB</name>
<dbReference type="STRING" id="272562.CA_C0488"/>
<dbReference type="KEGG" id="cac:CA_C0488"/>
<dbReference type="InterPro" id="IPR017016">
    <property type="entry name" value="UCP033595"/>
</dbReference>
<sequence length="113" mass="13457">MQVVEILKKKVEMVDRVYEYEYRLIKGELTICHKYDNTKIQSYGIEVERKDFVDNKIVNIERDDIKNISVEKEKVHNLMEILYKNVVSPIHFIEVIGSYVDNYTADFDFDFVG</sequence>
<evidence type="ECO:0000313" key="2">
    <source>
        <dbReference type="Proteomes" id="UP000000814"/>
    </source>
</evidence>
<proteinExistence type="predicted"/>
<dbReference type="Proteomes" id="UP000000814">
    <property type="component" value="Chromosome"/>
</dbReference>
<dbReference type="GeneID" id="44996997"/>
<gene>
    <name evidence="1" type="ordered locus">CA_C0488</name>
</gene>
<keyword evidence="2" id="KW-1185">Reference proteome</keyword>
<dbReference type="PIRSF" id="PIRSF033595">
    <property type="entry name" value="UCP033595"/>
    <property type="match status" value="1"/>
</dbReference>
<dbReference type="OrthoDB" id="1954979at2"/>
<accession>Q97LR6</accession>
<dbReference type="Pfam" id="PF20124">
    <property type="entry name" value="DUF6514"/>
    <property type="match status" value="1"/>
</dbReference>
<dbReference type="RefSeq" id="WP_010963810.1">
    <property type="nucleotide sequence ID" value="NC_003030.1"/>
</dbReference>
<reference evidence="1 2" key="1">
    <citation type="journal article" date="2001" name="J. Bacteriol.">
        <title>Genome sequence and comparative analysis of the solvent-producing bacterium Clostridium acetobutylicum.</title>
        <authorList>
            <person name="Nolling J."/>
            <person name="Breton G."/>
            <person name="Omelchenko M.V."/>
            <person name="Makarova K.S."/>
            <person name="Zeng Q."/>
            <person name="Gibson R."/>
            <person name="Lee H.M."/>
            <person name="Dubois J."/>
            <person name="Qiu D."/>
            <person name="Hitti J."/>
            <person name="Wolf Y.I."/>
            <person name="Tatusov R.L."/>
            <person name="Sabathe F."/>
            <person name="Doucette-Stamm L."/>
            <person name="Soucaille P."/>
            <person name="Daly M.J."/>
            <person name="Bennett G.N."/>
            <person name="Koonin E.V."/>
            <person name="Smith D.R."/>
        </authorList>
    </citation>
    <scope>NUCLEOTIDE SEQUENCE [LARGE SCALE GENOMIC DNA]</scope>
    <source>
        <strain evidence="2">ATCC 824 / DSM 792 / JCM 1419 / LMG 5710 / VKM B-1787</strain>
    </source>
</reference>
<dbReference type="PIR" id="A96960">
    <property type="entry name" value="A96960"/>
</dbReference>